<dbReference type="InterPro" id="IPR001296">
    <property type="entry name" value="Glyco_trans_1"/>
</dbReference>
<comment type="caution">
    <text evidence="3">The sequence shown here is derived from an EMBL/GenBank/DDBJ whole genome shotgun (WGS) entry which is preliminary data.</text>
</comment>
<dbReference type="OrthoDB" id="9792322at2"/>
<reference evidence="3 4" key="1">
    <citation type="submission" date="2018-03" db="EMBL/GenBank/DDBJ databases">
        <title>Genomic Encyclopedia of Archaeal and Bacterial Type Strains, Phase II (KMG-II): from individual species to whole genera.</title>
        <authorList>
            <person name="Goeker M."/>
        </authorList>
    </citation>
    <scope>NUCLEOTIDE SEQUENCE [LARGE SCALE GENOMIC DNA]</scope>
    <source>
        <strain evidence="3 4">DSM 28229</strain>
    </source>
</reference>
<gene>
    <name evidence="3" type="ORF">BC781_104200</name>
</gene>
<evidence type="ECO:0000259" key="2">
    <source>
        <dbReference type="Pfam" id="PF00534"/>
    </source>
</evidence>
<dbReference type="Gene3D" id="3.40.50.2000">
    <property type="entry name" value="Glycogen Phosphorylase B"/>
    <property type="match status" value="2"/>
</dbReference>
<feature type="domain" description="Glycosyl transferase family 1" evidence="2">
    <location>
        <begin position="174"/>
        <end position="332"/>
    </location>
</feature>
<dbReference type="PANTHER" id="PTHR46401">
    <property type="entry name" value="GLYCOSYLTRANSFERASE WBBK-RELATED"/>
    <property type="match status" value="1"/>
</dbReference>
<dbReference type="Proteomes" id="UP000245535">
    <property type="component" value="Unassembled WGS sequence"/>
</dbReference>
<proteinExistence type="predicted"/>
<evidence type="ECO:0000313" key="3">
    <source>
        <dbReference type="EMBL" id="PWJ40934.1"/>
    </source>
</evidence>
<organism evidence="3 4">
    <name type="scientific">Sediminitomix flava</name>
    <dbReference type="NCBI Taxonomy" id="379075"/>
    <lineage>
        <taxon>Bacteria</taxon>
        <taxon>Pseudomonadati</taxon>
        <taxon>Bacteroidota</taxon>
        <taxon>Cytophagia</taxon>
        <taxon>Cytophagales</taxon>
        <taxon>Flammeovirgaceae</taxon>
        <taxon>Sediminitomix</taxon>
    </lineage>
</organism>
<protein>
    <submittedName>
        <fullName evidence="3">Glycosyltransferase involved in cell wall biosynthesis</fullName>
    </submittedName>
</protein>
<dbReference type="EMBL" id="QGDO01000004">
    <property type="protein sequence ID" value="PWJ40934.1"/>
    <property type="molecule type" value="Genomic_DNA"/>
</dbReference>
<keyword evidence="4" id="KW-1185">Reference proteome</keyword>
<dbReference type="SUPFAM" id="SSF53756">
    <property type="entry name" value="UDP-Glycosyltransferase/glycogen phosphorylase"/>
    <property type="match status" value="1"/>
</dbReference>
<dbReference type="PANTHER" id="PTHR46401:SF2">
    <property type="entry name" value="GLYCOSYLTRANSFERASE WBBK-RELATED"/>
    <property type="match status" value="1"/>
</dbReference>
<sequence length="357" mass="40824">MSSKSILIVGPFSPPITGVSFANDVLYDNLVGYKKNKVNFSFPELKENLGTFSFRKVLKYILVYRTLWKLFKVDILYITPGQTFFGILKYSPFILLAKILEREIVLHVHGNYLGTEFKNLKGIKKKIFKLLISFSDKGIVLSQSLRGNLTPFIDDSKIFELPNFVDSNLFGSDSKETEELKLLYMSNLMEEKGINEFLEALSILKNKGVNYSAKIAGQIDLLNKERLLAIIKDLEDNVEYLGVVKGNEKRNLLWESNIFVFPTYYKMEGQPISILEAMATGNIILTCEHAGIPDIFKPGVNGFYIEKKSSESIANQIEEIYNNLPMNSNMINFNIDTTQKEYTIERFINGFTRIINY</sequence>
<keyword evidence="1 3" id="KW-0808">Transferase</keyword>
<accession>A0A315Z9Q7</accession>
<dbReference type="RefSeq" id="WP_109619818.1">
    <property type="nucleotide sequence ID" value="NZ_QGDO01000004.1"/>
</dbReference>
<name>A0A315Z9Q7_SEDFL</name>
<dbReference type="CDD" id="cd03801">
    <property type="entry name" value="GT4_PimA-like"/>
    <property type="match status" value="1"/>
</dbReference>
<dbReference type="GO" id="GO:0016757">
    <property type="term" value="F:glycosyltransferase activity"/>
    <property type="evidence" value="ECO:0007669"/>
    <property type="project" value="InterPro"/>
</dbReference>
<dbReference type="Pfam" id="PF00534">
    <property type="entry name" value="Glycos_transf_1"/>
    <property type="match status" value="1"/>
</dbReference>
<dbReference type="AlphaFoldDB" id="A0A315Z9Q7"/>
<evidence type="ECO:0000256" key="1">
    <source>
        <dbReference type="ARBA" id="ARBA00022679"/>
    </source>
</evidence>
<evidence type="ECO:0000313" key="4">
    <source>
        <dbReference type="Proteomes" id="UP000245535"/>
    </source>
</evidence>